<reference evidence="1" key="1">
    <citation type="submission" date="2021-01" db="EMBL/GenBank/DDBJ databases">
        <authorList>
            <person name="Corre E."/>
            <person name="Pelletier E."/>
            <person name="Niang G."/>
            <person name="Scheremetjew M."/>
            <person name="Finn R."/>
            <person name="Kale V."/>
            <person name="Holt S."/>
            <person name="Cochrane G."/>
            <person name="Meng A."/>
            <person name="Brown T."/>
            <person name="Cohen L."/>
        </authorList>
    </citation>
    <scope>NUCLEOTIDE SEQUENCE</scope>
    <source>
        <strain evidence="1">CCMP 2712</strain>
    </source>
</reference>
<organism evidence="1">
    <name type="scientific">Guillardia theta</name>
    <name type="common">Cryptophyte</name>
    <name type="synonym">Cryptomonas phi</name>
    <dbReference type="NCBI Taxonomy" id="55529"/>
    <lineage>
        <taxon>Eukaryota</taxon>
        <taxon>Cryptophyceae</taxon>
        <taxon>Pyrenomonadales</taxon>
        <taxon>Geminigeraceae</taxon>
        <taxon>Guillardia</taxon>
    </lineage>
</organism>
<name>A0A7S4V217_GUITH</name>
<evidence type="ECO:0000313" key="1">
    <source>
        <dbReference type="EMBL" id="CAE2342920.1"/>
    </source>
</evidence>
<dbReference type="AlphaFoldDB" id="A0A7S4V217"/>
<gene>
    <name evidence="1" type="ORF">GTHE00462_LOCUS40726</name>
</gene>
<proteinExistence type="predicted"/>
<accession>A0A7S4V217</accession>
<protein>
    <submittedName>
        <fullName evidence="1">Uncharacterized protein</fullName>
    </submittedName>
</protein>
<sequence>MVKMRDFGPGVCGRSYPLSKKYTSKDLKTAAYLDYVQELKMYTYRADYQDMIKSRRRKGMAPSLENRRESAEVLLKKLSLAPDDLSDTDEDELSETKSDVRKADRISSRMAMRNSTVNNPRSFYNLEQKVIAEVEDDKSTSEEYVFLMLEELDRKYNGNVQELYASIEKASDSEKQARNSIPEITHDPIYSYSLKEKMDILAAAEEEERMRNGQNDEDFFENCKRFTVSSRDSLVDYFNKKRETINENMQNVFRMDLEALQGLLRCDQRRSKEISSDDTDVETNQHADEATMAADTTLRDSGSLDLELLRRRTRLRLLREYRPSAYRKICLQDYAWITKLEDPSFDVNDEVSEIVDLYQNEPQITCTLHEFKKLDPSRFMRSEESLLSYLGVDELQGDTTCNDSKELDASMEHEGMPGNETIFATSHLSTMDCILASTIGVDAPATWR</sequence>
<dbReference type="EMBL" id="HBKN01052173">
    <property type="protein sequence ID" value="CAE2342920.1"/>
    <property type="molecule type" value="Transcribed_RNA"/>
</dbReference>